<accession>A0A364LDZ3</accession>
<dbReference type="InterPro" id="IPR012312">
    <property type="entry name" value="Hemerythrin-like"/>
</dbReference>
<dbReference type="Gene3D" id="1.20.120.520">
    <property type="entry name" value="nmb1532 protein domain like"/>
    <property type="match status" value="1"/>
</dbReference>
<dbReference type="STRING" id="1196081.A0A364LDZ3"/>
<comment type="caution">
    <text evidence="2">The sequence shown here is derived from an EMBL/GenBank/DDBJ whole genome shotgun (WGS) entry which is preliminary data.</text>
</comment>
<dbReference type="Proteomes" id="UP000249363">
    <property type="component" value="Unassembled WGS sequence"/>
</dbReference>
<evidence type="ECO:0000313" key="3">
    <source>
        <dbReference type="Proteomes" id="UP000249363"/>
    </source>
</evidence>
<evidence type="ECO:0000259" key="1">
    <source>
        <dbReference type="Pfam" id="PF01814"/>
    </source>
</evidence>
<dbReference type="PANTHER" id="PTHR38048">
    <property type="entry name" value="EXPRESSED PROTEIN"/>
    <property type="match status" value="1"/>
</dbReference>
<dbReference type="CDD" id="cd12108">
    <property type="entry name" value="Hr-like"/>
    <property type="match status" value="1"/>
</dbReference>
<proteinExistence type="predicted"/>
<reference evidence="2 3" key="1">
    <citation type="journal article" date="2017" name="Biotechnol. Biofuels">
        <title>Differential beta-glucosidase expression as a function of carbon source availability in Talaromyces amestolkiae: a genomic and proteomic approach.</title>
        <authorList>
            <person name="de Eugenio L.I."/>
            <person name="Mendez-Liter J.A."/>
            <person name="Nieto-Dominguez M."/>
            <person name="Alonso L."/>
            <person name="Gil-Munoz J."/>
            <person name="Barriuso J."/>
            <person name="Prieto A."/>
            <person name="Martinez M.J."/>
        </authorList>
    </citation>
    <scope>NUCLEOTIDE SEQUENCE [LARGE SCALE GENOMIC DNA]</scope>
    <source>
        <strain evidence="2 3">CIB</strain>
    </source>
</reference>
<evidence type="ECO:0000313" key="2">
    <source>
        <dbReference type="EMBL" id="RAO74040.1"/>
    </source>
</evidence>
<dbReference type="EMBL" id="MIKG01000028">
    <property type="protein sequence ID" value="RAO74040.1"/>
    <property type="molecule type" value="Genomic_DNA"/>
</dbReference>
<gene>
    <name evidence="2" type="ORF">BHQ10_010052</name>
</gene>
<dbReference type="PANTHER" id="PTHR38048:SF2">
    <property type="entry name" value="HEMERYTHRIN-LIKE DOMAIN-CONTAINING PROTEIN"/>
    <property type="match status" value="1"/>
</dbReference>
<dbReference type="InterPro" id="IPR053206">
    <property type="entry name" value="Dimeric_xanthone_biosynth"/>
</dbReference>
<feature type="domain" description="Hemerythrin-like" evidence="1">
    <location>
        <begin position="42"/>
        <end position="163"/>
    </location>
</feature>
<keyword evidence="3" id="KW-1185">Reference proteome</keyword>
<dbReference type="OrthoDB" id="4223975at2759"/>
<dbReference type="Pfam" id="PF01814">
    <property type="entry name" value="Hemerythrin"/>
    <property type="match status" value="1"/>
</dbReference>
<protein>
    <recommendedName>
        <fullName evidence="1">Hemerythrin-like domain-containing protein</fullName>
    </recommendedName>
</protein>
<dbReference type="GeneID" id="63799266"/>
<sequence length="260" mass="29331">MPGPITKTVFANAPFAILETPVYAQKKATGKKPNDQYAEAASIMVLVHNVIIRGLNSIYKQAPHVKPEDYADFISYATCWYEFTDNHHNNEDESIFPTIEAQTGEKGVMDEDLEQHRAFIVGFRALKSYLDSVAETPATFSGAELLSLLDDFAPQLHHHLTDEIPRLAALSRFGGKLFMLKIIEAEGNRSAQALSKTGAMIFFLRNSDLEFEEGLWKNWPPIPGPVRWSILKTLGRWHVGWWRFASCDESGRMQQLYAGN</sequence>
<name>A0A364LDZ3_TALAM</name>
<dbReference type="AlphaFoldDB" id="A0A364LDZ3"/>
<organism evidence="2 3">
    <name type="scientific">Talaromyces amestolkiae</name>
    <dbReference type="NCBI Taxonomy" id="1196081"/>
    <lineage>
        <taxon>Eukaryota</taxon>
        <taxon>Fungi</taxon>
        <taxon>Dikarya</taxon>
        <taxon>Ascomycota</taxon>
        <taxon>Pezizomycotina</taxon>
        <taxon>Eurotiomycetes</taxon>
        <taxon>Eurotiomycetidae</taxon>
        <taxon>Eurotiales</taxon>
        <taxon>Trichocomaceae</taxon>
        <taxon>Talaromyces</taxon>
        <taxon>Talaromyces sect. Talaromyces</taxon>
    </lineage>
</organism>
<dbReference type="RefSeq" id="XP_040738554.1">
    <property type="nucleotide sequence ID" value="XM_040872640.1"/>
</dbReference>